<name>A0A8H3A7T8_9AGAM</name>
<dbReference type="Proteomes" id="UP000663841">
    <property type="component" value="Unassembled WGS sequence"/>
</dbReference>
<evidence type="ECO:0000313" key="4">
    <source>
        <dbReference type="Proteomes" id="UP000663841"/>
    </source>
</evidence>
<feature type="region of interest" description="Disordered" evidence="1">
    <location>
        <begin position="1"/>
        <end position="30"/>
    </location>
</feature>
<gene>
    <name evidence="3" type="ORF">RDB_LOCUS13161</name>
</gene>
<dbReference type="AlphaFoldDB" id="A0A8H3A7T8"/>
<protein>
    <recommendedName>
        <fullName evidence="2">MACPF-like domain-containing protein</fullName>
    </recommendedName>
</protein>
<dbReference type="InterPro" id="IPR054586">
    <property type="entry name" value="MACPF_1_fungal"/>
</dbReference>
<proteinExistence type="predicted"/>
<dbReference type="Pfam" id="PF22693">
    <property type="entry name" value="MACPF_1"/>
    <property type="match status" value="1"/>
</dbReference>
<accession>A0A8H3A7T8</accession>
<feature type="domain" description="MACPF-like" evidence="2">
    <location>
        <begin position="54"/>
        <end position="228"/>
    </location>
</feature>
<evidence type="ECO:0000256" key="1">
    <source>
        <dbReference type="SAM" id="MobiDB-lite"/>
    </source>
</evidence>
<organism evidence="3 4">
    <name type="scientific">Rhizoctonia solani</name>
    <dbReference type="NCBI Taxonomy" id="456999"/>
    <lineage>
        <taxon>Eukaryota</taxon>
        <taxon>Fungi</taxon>
        <taxon>Dikarya</taxon>
        <taxon>Basidiomycota</taxon>
        <taxon>Agaricomycotina</taxon>
        <taxon>Agaricomycetes</taxon>
        <taxon>Cantharellales</taxon>
        <taxon>Ceratobasidiaceae</taxon>
        <taxon>Rhizoctonia</taxon>
    </lineage>
</organism>
<dbReference type="EMBL" id="CAJMWW010000051">
    <property type="protein sequence ID" value="CAE6405277.1"/>
    <property type="molecule type" value="Genomic_DNA"/>
</dbReference>
<comment type="caution">
    <text evidence="3">The sequence shown here is derived from an EMBL/GenBank/DDBJ whole genome shotgun (WGS) entry which is preliminary data.</text>
</comment>
<evidence type="ECO:0000313" key="3">
    <source>
        <dbReference type="EMBL" id="CAE6405277.1"/>
    </source>
</evidence>
<sequence>MDSSQATDVGDSGNNNDNNAPFPPEFINSPNNSQILKNNGWLCGFRVNNIHEVQASTRQVASYVDGAAPLIEEKNNLLTEVITTHNKRESNYVHHGWSTGAVATISPWTSSRIDAINQHIPSGTWMTRRTLVQRLRVRILLQDLAPIPDFEGAIEEAPSRSTRFEKFQAVYHALDCWGDVVPLEIDLGSSLSLTDIEANFAQLSAINPYSSLVHLLAVKTADIGRKGAAGNTGWDDGTWTTIDVQEDKWELIRIIAVAPTLSLLSDDIQTRLADLHNERIAYVPPLTIDPVNWPCKMHDGANDASRTISKVDIRSGNEIISISTTYLDGMTSGGGGNNGGNEHRFTLTEGLWDS</sequence>
<reference evidence="3" key="1">
    <citation type="submission" date="2021-01" db="EMBL/GenBank/DDBJ databases">
        <authorList>
            <person name="Kaushik A."/>
        </authorList>
    </citation>
    <scope>NUCLEOTIDE SEQUENCE</scope>
    <source>
        <strain evidence="3">AG3-T5</strain>
    </source>
</reference>
<evidence type="ECO:0000259" key="2">
    <source>
        <dbReference type="Pfam" id="PF22693"/>
    </source>
</evidence>